<dbReference type="EMBL" id="JABBWK010000368">
    <property type="protein sequence ID" value="KAG1884840.1"/>
    <property type="molecule type" value="Genomic_DNA"/>
</dbReference>
<dbReference type="InterPro" id="IPR012340">
    <property type="entry name" value="NA-bd_OB-fold"/>
</dbReference>
<keyword evidence="6" id="KW-0238">DNA-binding</keyword>
<protein>
    <recommendedName>
        <fullName evidence="3">CST complex subunit STN1</fullName>
    </recommendedName>
    <alternativeName>
        <fullName evidence="8">Suppressor of cdc thirteen homolog</fullName>
    </alternativeName>
</protein>
<comment type="caution">
    <text evidence="10">The sequence shown here is derived from an EMBL/GenBank/DDBJ whole genome shotgun (WGS) entry which is preliminary data.</text>
</comment>
<accession>A0AAD4HC62</accession>
<dbReference type="GO" id="GO:0003677">
    <property type="term" value="F:DNA binding"/>
    <property type="evidence" value="ECO:0007669"/>
    <property type="project" value="UniProtKB-KW"/>
</dbReference>
<evidence type="ECO:0000313" key="10">
    <source>
        <dbReference type="EMBL" id="KAG1884840.1"/>
    </source>
</evidence>
<feature type="compositionally biased region" description="Polar residues" evidence="9">
    <location>
        <begin position="793"/>
        <end position="804"/>
    </location>
</feature>
<reference evidence="10" key="1">
    <citation type="journal article" date="2020" name="New Phytol.">
        <title>Comparative genomics reveals dynamic genome evolution in host specialist ectomycorrhizal fungi.</title>
        <authorList>
            <person name="Lofgren L.A."/>
            <person name="Nguyen N.H."/>
            <person name="Vilgalys R."/>
            <person name="Ruytinx J."/>
            <person name="Liao H.L."/>
            <person name="Branco S."/>
            <person name="Kuo A."/>
            <person name="LaButti K."/>
            <person name="Lipzen A."/>
            <person name="Andreopoulos W."/>
            <person name="Pangilinan J."/>
            <person name="Riley R."/>
            <person name="Hundley H."/>
            <person name="Na H."/>
            <person name="Barry K."/>
            <person name="Grigoriev I.V."/>
            <person name="Stajich J.E."/>
            <person name="Kennedy P.G."/>
        </authorList>
    </citation>
    <scope>NUCLEOTIDE SEQUENCE</scope>
    <source>
        <strain evidence="10">FC203</strain>
    </source>
</reference>
<dbReference type="PANTHER" id="PTHR13989:SF33">
    <property type="entry name" value="CST COMPLEX SUBUNIT STN1"/>
    <property type="match status" value="1"/>
</dbReference>
<feature type="region of interest" description="Disordered" evidence="9">
    <location>
        <begin position="770"/>
        <end position="816"/>
    </location>
</feature>
<dbReference type="Gene3D" id="2.40.50.140">
    <property type="entry name" value="Nucleic acid-binding proteins"/>
    <property type="match status" value="1"/>
</dbReference>
<keyword evidence="5" id="KW-0779">Telomere</keyword>
<dbReference type="AlphaFoldDB" id="A0AAD4HC62"/>
<dbReference type="Proteomes" id="UP001195769">
    <property type="component" value="Unassembled WGS sequence"/>
</dbReference>
<evidence type="ECO:0000256" key="4">
    <source>
        <dbReference type="ARBA" id="ARBA00022454"/>
    </source>
</evidence>
<sequence>MPFPYEVMLAICELIYSSPDGWRHLLPLLVVNSFVSDVALTVLWQELPSPAPLLHLMPEQVVERHLHPNGNWRYTFSWLPSPCQLDRVDLYAPRIRTIVARPGCLSVEAVDILISIFLCHASRSDAPLLPHLTYLRLADSSSPLLKILPYIINSGFQTLILPDLYGHSQPVLSRVLSTLPSLRNLAWLELGQPVRHLVRNIHLFPTLRSLKVPLIEDMQPIFMHPSLLHLTVVIYGQVYLPPNTPNFHHPLLSFGIAFRGSFMNGSQDNEAFTTALIVLRGFQVPCEQLNISLFYQLGGVALGEFLNSLAALPNPSAVSLFSASDLTHFSVTVHTFVPCNVPPLELNKIAPLYPFSLTHIDLGCFNTCAFDDDDLLSLSLALPQIESLFLGCSRYWSTPPRASLAGVSSLLLHCRVLRNLGLVFNCSLDTLDLNLLPVNKLLNTLTVGVTPPYNDVAVATFFARSLPNLTDVYVEPTNSNIFEPNYITHDRFLRLTYWQNILRRRSYLPDDDFPLAYVIFPSLSSTYITSFCDIVGESQTFFLDSTAFPEVKIITRFTHSILLPVMENSRPIKRVRFEETSSDIKRSEFSFNSKSNKKSSPSEQEICKWTNTDKATAPCFVRDILSMRQSISKAPDSSFYWLGYIPCRIVLIVGVVVGIDVGPTSTLYLIDDSTEVIDCILRHPPRFAHMDANARAKAWKPGPLPPLPPPPPVTAIGYPVQVVGKVVQFHDKRQIRAKSIKPCESTNDQWKHMKIVVGLHQSKYSVTKPFEISPDDKPSSLGPSKCVLPEPSSPLTHSATSEPSSFILPNPTDPPQFRHPSQLHTADLTDNTFQLYLKHYLHHAPSDVPHFDTASPAFTLLHLRRIPELALLASRVVHAEMRRREPEQNAAHTRKRYNSRFGPNHPRVRMKRLFMWALLRLYEEGSIVLYDRLLIPLTVSTSAPPFDPVATNTTNSLILLNAQLSSAFFSCPDANSSKCLISDDEAYLSDPPPLEEEEAYVPVTATLLAQPVRDIMSARGVRGKSTRVRAADIARDLKKLDNRWARVDLQAVDEAIDTIVID</sequence>
<dbReference type="PANTHER" id="PTHR13989">
    <property type="entry name" value="REPLICATION PROTEIN A-RELATED"/>
    <property type="match status" value="1"/>
</dbReference>
<proteinExistence type="predicted"/>
<dbReference type="RefSeq" id="XP_041216317.1">
    <property type="nucleotide sequence ID" value="XM_041368932.1"/>
</dbReference>
<evidence type="ECO:0000256" key="1">
    <source>
        <dbReference type="ARBA" id="ARBA00004123"/>
    </source>
</evidence>
<evidence type="ECO:0000256" key="8">
    <source>
        <dbReference type="ARBA" id="ARBA00030039"/>
    </source>
</evidence>
<dbReference type="GeneID" id="64663230"/>
<gene>
    <name evidence="10" type="ORF">F5891DRAFT_1202235</name>
</gene>
<keyword evidence="7" id="KW-0539">Nucleus</keyword>
<dbReference type="GO" id="GO:0005634">
    <property type="term" value="C:nucleus"/>
    <property type="evidence" value="ECO:0007669"/>
    <property type="project" value="UniProtKB-SubCell"/>
</dbReference>
<evidence type="ECO:0000313" key="11">
    <source>
        <dbReference type="Proteomes" id="UP001195769"/>
    </source>
</evidence>
<evidence type="ECO:0000256" key="5">
    <source>
        <dbReference type="ARBA" id="ARBA00022895"/>
    </source>
</evidence>
<evidence type="ECO:0000256" key="2">
    <source>
        <dbReference type="ARBA" id="ARBA00004574"/>
    </source>
</evidence>
<evidence type="ECO:0000256" key="7">
    <source>
        <dbReference type="ARBA" id="ARBA00023242"/>
    </source>
</evidence>
<evidence type="ECO:0000256" key="3">
    <source>
        <dbReference type="ARBA" id="ARBA00017411"/>
    </source>
</evidence>
<name>A0AAD4HC62_9AGAM</name>
<keyword evidence="4" id="KW-0158">Chromosome</keyword>
<comment type="subcellular location">
    <subcellularLocation>
        <location evidence="2">Chromosome</location>
        <location evidence="2">Telomere</location>
    </subcellularLocation>
    <subcellularLocation>
        <location evidence="1">Nucleus</location>
    </subcellularLocation>
</comment>
<dbReference type="SUPFAM" id="SSF50249">
    <property type="entry name" value="Nucleic acid-binding proteins"/>
    <property type="match status" value="1"/>
</dbReference>
<evidence type="ECO:0000256" key="9">
    <source>
        <dbReference type="SAM" id="MobiDB-lite"/>
    </source>
</evidence>
<dbReference type="InterPro" id="IPR040260">
    <property type="entry name" value="RFA2-like"/>
</dbReference>
<keyword evidence="11" id="KW-1185">Reference proteome</keyword>
<evidence type="ECO:0000256" key="6">
    <source>
        <dbReference type="ARBA" id="ARBA00023125"/>
    </source>
</evidence>
<organism evidence="10 11">
    <name type="scientific">Suillus fuscotomentosus</name>
    <dbReference type="NCBI Taxonomy" id="1912939"/>
    <lineage>
        <taxon>Eukaryota</taxon>
        <taxon>Fungi</taxon>
        <taxon>Dikarya</taxon>
        <taxon>Basidiomycota</taxon>
        <taxon>Agaricomycotina</taxon>
        <taxon>Agaricomycetes</taxon>
        <taxon>Agaricomycetidae</taxon>
        <taxon>Boletales</taxon>
        <taxon>Suillineae</taxon>
        <taxon>Suillaceae</taxon>
        <taxon>Suillus</taxon>
    </lineage>
</organism>
<dbReference type="GO" id="GO:0000781">
    <property type="term" value="C:chromosome, telomeric region"/>
    <property type="evidence" value="ECO:0007669"/>
    <property type="project" value="UniProtKB-SubCell"/>
</dbReference>